<evidence type="ECO:0000313" key="1">
    <source>
        <dbReference type="EMBL" id="KAG8564754.1"/>
    </source>
</evidence>
<dbReference type="Proteomes" id="UP000824782">
    <property type="component" value="Unassembled WGS sequence"/>
</dbReference>
<reference evidence="1" key="1">
    <citation type="thesis" date="2020" institute="ProQuest LLC" country="789 East Eisenhower Parkway, Ann Arbor, MI, USA">
        <title>Comparative Genomics and Chromosome Evolution.</title>
        <authorList>
            <person name="Mudd A.B."/>
        </authorList>
    </citation>
    <scope>NUCLEOTIDE SEQUENCE</scope>
    <source>
        <strain evidence="1">237g6f4</strain>
        <tissue evidence="1">Blood</tissue>
    </source>
</reference>
<proteinExistence type="predicted"/>
<dbReference type="EMBL" id="WNYA01000007">
    <property type="protein sequence ID" value="KAG8564754.1"/>
    <property type="molecule type" value="Genomic_DNA"/>
</dbReference>
<comment type="caution">
    <text evidence="1">The sequence shown here is derived from an EMBL/GenBank/DDBJ whole genome shotgun (WGS) entry which is preliminary data.</text>
</comment>
<organism evidence="1 2">
    <name type="scientific">Engystomops pustulosus</name>
    <name type="common">Tungara frog</name>
    <name type="synonym">Physalaemus pustulosus</name>
    <dbReference type="NCBI Taxonomy" id="76066"/>
    <lineage>
        <taxon>Eukaryota</taxon>
        <taxon>Metazoa</taxon>
        <taxon>Chordata</taxon>
        <taxon>Craniata</taxon>
        <taxon>Vertebrata</taxon>
        <taxon>Euteleostomi</taxon>
        <taxon>Amphibia</taxon>
        <taxon>Batrachia</taxon>
        <taxon>Anura</taxon>
        <taxon>Neobatrachia</taxon>
        <taxon>Hyloidea</taxon>
        <taxon>Leptodactylidae</taxon>
        <taxon>Leiuperinae</taxon>
        <taxon>Engystomops</taxon>
    </lineage>
</organism>
<keyword evidence="2" id="KW-1185">Reference proteome</keyword>
<protein>
    <submittedName>
        <fullName evidence="1">Uncharacterized protein</fullName>
    </submittedName>
</protein>
<name>A0AAV7AT64_ENGPU</name>
<gene>
    <name evidence="1" type="ORF">GDO81_016581</name>
</gene>
<accession>A0AAV7AT64</accession>
<dbReference type="AlphaFoldDB" id="A0AAV7AT64"/>
<evidence type="ECO:0000313" key="2">
    <source>
        <dbReference type="Proteomes" id="UP000824782"/>
    </source>
</evidence>
<sequence length="93" mass="11336">MTEQRRQNPISHGVHWLMSRKTASWVCNNCIFPRFFSFSHSLVWYLRQTKMAPDATGCRYFNFNSQTICSHKSWLPFSHRLRFWRMRYLAGMR</sequence>